<feature type="transmembrane region" description="Helical" evidence="1">
    <location>
        <begin position="34"/>
        <end position="59"/>
    </location>
</feature>
<evidence type="ECO:0000313" key="3">
    <source>
        <dbReference type="Proteomes" id="UP000231926"/>
    </source>
</evidence>
<dbReference type="Proteomes" id="UP000231926">
    <property type="component" value="Unassembled WGS sequence"/>
</dbReference>
<sequence>MIQISEILNLIFNTIGLVAIFTLYRFGLIAKYKYLFFGFVCIWFSSLFTVLEGFFWPVFLNFLEHFTFLLSGVFFLFGIHIYFLKKREV</sequence>
<evidence type="ECO:0000313" key="2">
    <source>
        <dbReference type="EMBL" id="PJZ47861.1"/>
    </source>
</evidence>
<keyword evidence="1" id="KW-1133">Transmembrane helix</keyword>
<proteinExistence type="predicted"/>
<name>A0A2M9Y8G1_9LEPT</name>
<keyword evidence="3" id="KW-1185">Reference proteome</keyword>
<gene>
    <name evidence="2" type="ORF">CH362_17355</name>
</gene>
<accession>A0A2M9Y8G1</accession>
<dbReference type="AlphaFoldDB" id="A0A2M9Y8G1"/>
<comment type="caution">
    <text evidence="2">The sequence shown here is derived from an EMBL/GenBank/DDBJ whole genome shotgun (WGS) entry which is preliminary data.</text>
</comment>
<protein>
    <submittedName>
        <fullName evidence="2">Uncharacterized protein</fullName>
    </submittedName>
</protein>
<keyword evidence="1" id="KW-0812">Transmembrane</keyword>
<feature type="transmembrane region" description="Helical" evidence="1">
    <location>
        <begin position="65"/>
        <end position="84"/>
    </location>
</feature>
<dbReference type="EMBL" id="NPDR01000010">
    <property type="protein sequence ID" value="PJZ47861.1"/>
    <property type="molecule type" value="Genomic_DNA"/>
</dbReference>
<reference evidence="2 3" key="1">
    <citation type="submission" date="2017-07" db="EMBL/GenBank/DDBJ databases">
        <title>Leptospira spp. isolated from tropical soils.</title>
        <authorList>
            <person name="Thibeaux R."/>
            <person name="Iraola G."/>
            <person name="Ferres I."/>
            <person name="Bierque E."/>
            <person name="Girault D."/>
            <person name="Soupe-Gilbert M.-E."/>
            <person name="Picardeau M."/>
            <person name="Goarant C."/>
        </authorList>
    </citation>
    <scope>NUCLEOTIDE SEQUENCE [LARGE SCALE GENOMIC DNA]</scope>
    <source>
        <strain evidence="2 3">FH4-C-A2</strain>
    </source>
</reference>
<dbReference type="OrthoDB" id="331624at2"/>
<keyword evidence="1" id="KW-0472">Membrane</keyword>
<feature type="transmembrane region" description="Helical" evidence="1">
    <location>
        <begin position="6"/>
        <end position="27"/>
    </location>
</feature>
<organism evidence="2 3">
    <name type="scientific">Leptospira saintgironsiae</name>
    <dbReference type="NCBI Taxonomy" id="2023183"/>
    <lineage>
        <taxon>Bacteria</taxon>
        <taxon>Pseudomonadati</taxon>
        <taxon>Spirochaetota</taxon>
        <taxon>Spirochaetia</taxon>
        <taxon>Leptospirales</taxon>
        <taxon>Leptospiraceae</taxon>
        <taxon>Leptospira</taxon>
    </lineage>
</organism>
<evidence type="ECO:0000256" key="1">
    <source>
        <dbReference type="SAM" id="Phobius"/>
    </source>
</evidence>